<comment type="caution">
    <text evidence="9">The sequence shown here is derived from an EMBL/GenBank/DDBJ whole genome shotgun (WGS) entry which is preliminary data.</text>
</comment>
<evidence type="ECO:0000256" key="2">
    <source>
        <dbReference type="ARBA" id="ARBA00009390"/>
    </source>
</evidence>
<dbReference type="InterPro" id="IPR038765">
    <property type="entry name" value="Papain-like_cys_pep_sf"/>
</dbReference>
<reference evidence="9 10" key="1">
    <citation type="submission" date="2019-09" db="EMBL/GenBank/DDBJ databases">
        <title>Bird 10,000 Genomes (B10K) Project - Family phase.</title>
        <authorList>
            <person name="Zhang G."/>
        </authorList>
    </citation>
    <scope>NUCLEOTIDE SEQUENCE [LARGE SCALE GENOMIC DNA]</scope>
    <source>
        <strain evidence="9">B10K-DU-029-28</strain>
    </source>
</reference>
<dbReference type="PANTHER" id="PTHR12143:SF19">
    <property type="entry name" value="PEPTIDE-N(4)-(N-ACETYL-BETA-GLUCOSAMINYL)ASPARAGINE AMIDASE"/>
    <property type="match status" value="1"/>
</dbReference>
<dbReference type="InterPro" id="IPR050883">
    <property type="entry name" value="PNGase"/>
</dbReference>
<name>A0A7L3GBN3_9AVES</name>
<dbReference type="GO" id="GO:0005829">
    <property type="term" value="C:cytosol"/>
    <property type="evidence" value="ECO:0007669"/>
    <property type="project" value="TreeGrafter"/>
</dbReference>
<evidence type="ECO:0000256" key="5">
    <source>
        <dbReference type="ARBA" id="ARBA00022723"/>
    </source>
</evidence>
<dbReference type="AlphaFoldDB" id="A0A7L3GBN3"/>
<dbReference type="SUPFAM" id="SSF54001">
    <property type="entry name" value="Cysteine proteinases"/>
    <property type="match status" value="1"/>
</dbReference>
<dbReference type="FunFam" id="2.20.25.10:FF:000011">
    <property type="entry name" value="peptide-N(4)-(N-acetyl-beta- glucosaminyl)asparagine amidase"/>
    <property type="match status" value="1"/>
</dbReference>
<dbReference type="Proteomes" id="UP000528690">
    <property type="component" value="Unassembled WGS sequence"/>
</dbReference>
<feature type="domain" description="Transglutaminase-like" evidence="8">
    <location>
        <begin position="82"/>
        <end position="137"/>
    </location>
</feature>
<evidence type="ECO:0000256" key="1">
    <source>
        <dbReference type="ARBA" id="ARBA00001650"/>
    </source>
</evidence>
<evidence type="ECO:0000256" key="6">
    <source>
        <dbReference type="ARBA" id="ARBA00022833"/>
    </source>
</evidence>
<keyword evidence="6" id="KW-0862">Zinc</keyword>
<protein>
    <recommendedName>
        <fullName evidence="4">Peptide-N(4)-(N-acetyl-beta-glucosaminyl)asparagine amidase</fullName>
        <ecNumber evidence="3">3.5.1.52</ecNumber>
    </recommendedName>
    <alternativeName>
        <fullName evidence="7">Peptide:N-glycanase</fullName>
    </alternativeName>
</protein>
<evidence type="ECO:0000256" key="4">
    <source>
        <dbReference type="ARBA" id="ARBA00018546"/>
    </source>
</evidence>
<evidence type="ECO:0000259" key="8">
    <source>
        <dbReference type="SMART" id="SM00460"/>
    </source>
</evidence>
<organism evidence="9 10">
    <name type="scientific">Anhinga rufa</name>
    <name type="common">African darter</name>
    <dbReference type="NCBI Taxonomy" id="317792"/>
    <lineage>
        <taxon>Eukaryota</taxon>
        <taxon>Metazoa</taxon>
        <taxon>Chordata</taxon>
        <taxon>Craniata</taxon>
        <taxon>Vertebrata</taxon>
        <taxon>Euteleostomi</taxon>
        <taxon>Archelosauria</taxon>
        <taxon>Archosauria</taxon>
        <taxon>Dinosauria</taxon>
        <taxon>Saurischia</taxon>
        <taxon>Theropoda</taxon>
        <taxon>Coelurosauria</taxon>
        <taxon>Aves</taxon>
        <taxon>Neognathae</taxon>
        <taxon>Neoaves</taxon>
        <taxon>Aequornithes</taxon>
        <taxon>Suliformes</taxon>
        <taxon>Anhingidae</taxon>
        <taxon>Anhinga</taxon>
    </lineage>
</organism>
<keyword evidence="10" id="KW-1185">Reference proteome</keyword>
<dbReference type="EC" id="3.5.1.52" evidence="3"/>
<evidence type="ECO:0000313" key="10">
    <source>
        <dbReference type="Proteomes" id="UP000528690"/>
    </source>
</evidence>
<dbReference type="GO" id="GO:0046872">
    <property type="term" value="F:metal ion binding"/>
    <property type="evidence" value="ECO:0007669"/>
    <property type="project" value="UniProtKB-KW"/>
</dbReference>
<dbReference type="Pfam" id="PF01841">
    <property type="entry name" value="Transglut_core"/>
    <property type="match status" value="1"/>
</dbReference>
<feature type="non-terminal residue" evidence="9">
    <location>
        <position position="1"/>
    </location>
</feature>
<evidence type="ECO:0000313" key="9">
    <source>
        <dbReference type="EMBL" id="NXT89851.1"/>
    </source>
</evidence>
<dbReference type="PANTHER" id="PTHR12143">
    <property type="entry name" value="PEPTIDE N-GLYCANASE PNGASE -RELATED"/>
    <property type="match status" value="1"/>
</dbReference>
<evidence type="ECO:0000256" key="3">
    <source>
        <dbReference type="ARBA" id="ARBA00012158"/>
    </source>
</evidence>
<dbReference type="GO" id="GO:0006516">
    <property type="term" value="P:glycoprotein catabolic process"/>
    <property type="evidence" value="ECO:0007669"/>
    <property type="project" value="TreeGrafter"/>
</dbReference>
<dbReference type="SMART" id="SM00460">
    <property type="entry name" value="TGc"/>
    <property type="match status" value="1"/>
</dbReference>
<evidence type="ECO:0000256" key="7">
    <source>
        <dbReference type="ARBA" id="ARBA00032901"/>
    </source>
</evidence>
<proteinExistence type="inferred from homology"/>
<comment type="catalytic activity">
    <reaction evidence="1">
        <text>Hydrolysis of an N(4)-(acetyl-beta-D-glucosaminyl)asparagine residue in which the glucosamine residue may be further glycosylated, to yield a (substituted) N-acetyl-beta-D-glucosaminylamine and a peptide containing an aspartate residue.</text>
        <dbReference type="EC" id="3.5.1.52"/>
    </reaction>
</comment>
<gene>
    <name evidence="9" type="primary">Ngly1</name>
    <name evidence="9" type="ORF">ANHRUF_R02588</name>
</gene>
<feature type="non-terminal residue" evidence="9">
    <location>
        <position position="200"/>
    </location>
</feature>
<keyword evidence="5" id="KW-0479">Metal-binding</keyword>
<accession>A0A7L3GBN3</accession>
<sequence length="200" mass="23758">GAHVNEEDFLLLELLDWFKNDFFHWVNNLPCSRCGGQTEPKSDYLLPTDDDQRWNASRVENHYCKQCQFSNRFPRYNHPEKLLETRCGRCGEWANCFTLCCRAVGFEARYVWDYTDHVWTEVYSSSQKRWLHCDPCENVCDKPLLYEIGWGKKLSYIFAFSKDEVVDVTWRYSCKHEELLSRRTALSEATLRETINALNK</sequence>
<dbReference type="InterPro" id="IPR002931">
    <property type="entry name" value="Transglutaminase-like"/>
</dbReference>
<dbReference type="Gene3D" id="3.10.620.30">
    <property type="match status" value="2"/>
</dbReference>
<dbReference type="GO" id="GO:0000224">
    <property type="term" value="F:peptide-N4-(N-acetyl-beta-glucosaminyl)asparagine amidase activity"/>
    <property type="evidence" value="ECO:0007669"/>
    <property type="project" value="UniProtKB-EC"/>
</dbReference>
<dbReference type="GO" id="GO:0005634">
    <property type="term" value="C:nucleus"/>
    <property type="evidence" value="ECO:0007669"/>
    <property type="project" value="TreeGrafter"/>
</dbReference>
<dbReference type="EMBL" id="VZTV01043143">
    <property type="protein sequence ID" value="NXT89851.1"/>
    <property type="molecule type" value="Genomic_DNA"/>
</dbReference>
<comment type="similarity">
    <text evidence="2">Belongs to the transglutaminase-like superfamily. PNGase family.</text>
</comment>
<dbReference type="OrthoDB" id="409136at2759"/>